<protein>
    <submittedName>
        <fullName evidence="1">Uncharacterized protein</fullName>
    </submittedName>
</protein>
<dbReference type="Proteomes" id="UP000657918">
    <property type="component" value="Unassembled WGS sequence"/>
</dbReference>
<reference evidence="1 2" key="1">
    <citation type="submission" date="2020-10" db="EMBL/GenBank/DDBJ databases">
        <title>Plant Genome Project.</title>
        <authorList>
            <person name="Zhang R.-G."/>
        </authorList>
    </citation>
    <scope>NUCLEOTIDE SEQUENCE [LARGE SCALE GENOMIC DNA]</scope>
    <source>
        <strain evidence="1">FAFU-HL-1</strain>
        <tissue evidence="1">Leaf</tissue>
    </source>
</reference>
<organism evidence="1 2">
    <name type="scientific">Salix dunnii</name>
    <dbReference type="NCBI Taxonomy" id="1413687"/>
    <lineage>
        <taxon>Eukaryota</taxon>
        <taxon>Viridiplantae</taxon>
        <taxon>Streptophyta</taxon>
        <taxon>Embryophyta</taxon>
        <taxon>Tracheophyta</taxon>
        <taxon>Spermatophyta</taxon>
        <taxon>Magnoliopsida</taxon>
        <taxon>eudicotyledons</taxon>
        <taxon>Gunneridae</taxon>
        <taxon>Pentapetalae</taxon>
        <taxon>rosids</taxon>
        <taxon>fabids</taxon>
        <taxon>Malpighiales</taxon>
        <taxon>Salicaceae</taxon>
        <taxon>Saliceae</taxon>
        <taxon>Salix</taxon>
    </lineage>
</organism>
<gene>
    <name evidence="1" type="ORF">SADUNF_Sadunf12G0031800</name>
</gene>
<comment type="caution">
    <text evidence="1">The sequence shown here is derived from an EMBL/GenBank/DDBJ whole genome shotgun (WGS) entry which is preliminary data.</text>
</comment>
<accession>A0A835MVP2</accession>
<proteinExistence type="predicted"/>
<dbReference type="AlphaFoldDB" id="A0A835MVP2"/>
<evidence type="ECO:0000313" key="1">
    <source>
        <dbReference type="EMBL" id="KAF9671288.1"/>
    </source>
</evidence>
<name>A0A835MVP2_9ROSI</name>
<sequence length="74" mass="8529">MIANWQMKNAEDAEQETIFIAGLFVLLIHQDLQSSQESRKMVMHITAPLHYDSLFWWQGMNVEFASHAASISSF</sequence>
<keyword evidence="2" id="KW-1185">Reference proteome</keyword>
<evidence type="ECO:0000313" key="2">
    <source>
        <dbReference type="Proteomes" id="UP000657918"/>
    </source>
</evidence>
<dbReference type="EMBL" id="JADGMS010000012">
    <property type="protein sequence ID" value="KAF9671288.1"/>
    <property type="molecule type" value="Genomic_DNA"/>
</dbReference>